<dbReference type="AlphaFoldDB" id="K0KIF7"/>
<keyword evidence="2" id="KW-0346">Stress response</keyword>
<accession>K0KIF7</accession>
<dbReference type="PIRSF" id="PIRSF002590">
    <property type="entry name" value="HSP9/HSP12_fun"/>
    <property type="match status" value="1"/>
</dbReference>
<protein>
    <submittedName>
        <fullName evidence="2">12 kDa heat shock protein</fullName>
    </submittedName>
</protein>
<sequence>MSDLGRKDFSDKVQEKLTPQQEKSALQQGKEQLTSATDKVAQNLQPNEAKSDTQKFGDAIQKGHDDAKAQSGPTLTEQVTQQAGEYVEVAKDQLNNAAEYVANTLTGAKESANASVDSSAGSKGV</sequence>
<feature type="compositionally biased region" description="Basic and acidic residues" evidence="1">
    <location>
        <begin position="49"/>
        <end position="68"/>
    </location>
</feature>
<dbReference type="InterPro" id="IPR007250">
    <property type="entry name" value="HSP9_HSP12"/>
</dbReference>
<feature type="region of interest" description="Disordered" evidence="1">
    <location>
        <begin position="1"/>
        <end position="78"/>
    </location>
</feature>
<reference evidence="2 3" key="1">
    <citation type="journal article" date="2012" name="Eukaryot. Cell">
        <title>Draft genome sequence of Wickerhamomyces ciferrii NRRL Y-1031 F-60-10.</title>
        <authorList>
            <person name="Schneider J."/>
            <person name="Andrea H."/>
            <person name="Blom J."/>
            <person name="Jaenicke S."/>
            <person name="Ruckert C."/>
            <person name="Schorsch C."/>
            <person name="Szczepanowski R."/>
            <person name="Farwick M."/>
            <person name="Goesmann A."/>
            <person name="Puhler A."/>
            <person name="Schaffer S."/>
            <person name="Tauch A."/>
            <person name="Kohler T."/>
            <person name="Brinkrolf K."/>
        </authorList>
    </citation>
    <scope>NUCLEOTIDE SEQUENCE [LARGE SCALE GENOMIC DNA]</scope>
    <source>
        <strain evidence="3">ATCC 14091 / BCRC 22168 / CBS 111 / JCM 3599 / NBRC 0793 / NRRL Y-1031 F-60-10</strain>
    </source>
</reference>
<dbReference type="HOGENOM" id="CLU_102617_1_1_1"/>
<proteinExistence type="predicted"/>
<dbReference type="Gene3D" id="6.10.280.100">
    <property type="match status" value="1"/>
</dbReference>
<dbReference type="eggNOG" id="ENOG502S44P">
    <property type="taxonomic scope" value="Eukaryota"/>
</dbReference>
<evidence type="ECO:0000313" key="3">
    <source>
        <dbReference type="Proteomes" id="UP000009328"/>
    </source>
</evidence>
<dbReference type="Pfam" id="PF04119">
    <property type="entry name" value="HSP9_HSP12"/>
    <property type="match status" value="1"/>
</dbReference>
<dbReference type="EMBL" id="CAIF01000008">
    <property type="protein sequence ID" value="CCH40943.1"/>
    <property type="molecule type" value="Genomic_DNA"/>
</dbReference>
<comment type="caution">
    <text evidence="2">The sequence shown here is derived from an EMBL/GenBank/DDBJ whole genome shotgun (WGS) entry which is preliminary data.</text>
</comment>
<feature type="compositionally biased region" description="Polar residues" evidence="1">
    <location>
        <begin position="17"/>
        <end position="48"/>
    </location>
</feature>
<dbReference type="InParanoid" id="K0KIF7"/>
<dbReference type="Proteomes" id="UP000009328">
    <property type="component" value="Unassembled WGS sequence"/>
</dbReference>
<feature type="compositionally biased region" description="Basic and acidic residues" evidence="1">
    <location>
        <begin position="1"/>
        <end position="15"/>
    </location>
</feature>
<gene>
    <name evidence="2" type="ORF">BN7_477</name>
</gene>
<keyword evidence="3" id="KW-1185">Reference proteome</keyword>
<organism evidence="2 3">
    <name type="scientific">Wickerhamomyces ciferrii (strain ATCC 14091 / BCRC 22168 / CBS 111 / JCM 3599 / NBRC 0793 / NRRL Y-1031 F-60-10)</name>
    <name type="common">Yeast</name>
    <name type="synonym">Pichia ciferrii</name>
    <dbReference type="NCBI Taxonomy" id="1206466"/>
    <lineage>
        <taxon>Eukaryota</taxon>
        <taxon>Fungi</taxon>
        <taxon>Dikarya</taxon>
        <taxon>Ascomycota</taxon>
        <taxon>Saccharomycotina</taxon>
        <taxon>Saccharomycetes</taxon>
        <taxon>Phaffomycetales</taxon>
        <taxon>Wickerhamomycetaceae</taxon>
        <taxon>Wickerhamomyces</taxon>
    </lineage>
</organism>
<evidence type="ECO:0000313" key="2">
    <source>
        <dbReference type="EMBL" id="CCH40943.1"/>
    </source>
</evidence>
<evidence type="ECO:0000256" key="1">
    <source>
        <dbReference type="SAM" id="MobiDB-lite"/>
    </source>
</evidence>
<name>K0KIF7_WICCF</name>
<dbReference type="STRING" id="1206466.K0KIF7"/>